<protein>
    <submittedName>
        <fullName evidence="3">Pseudouridine synthase</fullName>
    </submittedName>
</protein>
<dbReference type="EMBL" id="CP117880">
    <property type="protein sequence ID" value="WDF70278.1"/>
    <property type="molecule type" value="Genomic_DNA"/>
</dbReference>
<dbReference type="PROSITE" id="PS01129">
    <property type="entry name" value="PSI_RLU"/>
    <property type="match status" value="1"/>
</dbReference>
<name>A0ABY7WL12_9SPHI</name>
<feature type="domain" description="Pseudouridine synthase RsuA/RluA-like" evidence="2">
    <location>
        <begin position="367"/>
        <end position="514"/>
    </location>
</feature>
<proteinExistence type="predicted"/>
<dbReference type="CDD" id="cd02869">
    <property type="entry name" value="PseudoU_synth_RluA_like"/>
    <property type="match status" value="1"/>
</dbReference>
<evidence type="ECO:0000259" key="2">
    <source>
        <dbReference type="Pfam" id="PF00849"/>
    </source>
</evidence>
<reference evidence="3 4" key="1">
    <citation type="submission" date="2023-02" db="EMBL/GenBank/DDBJ databases">
        <title>Genome sequence of Sphingobacterium sp. KACC 22765.</title>
        <authorList>
            <person name="Kim S."/>
            <person name="Heo J."/>
            <person name="Kwon S.-W."/>
        </authorList>
    </citation>
    <scope>NUCLEOTIDE SEQUENCE [LARGE SCALE GENOMIC DNA]</scope>
    <source>
        <strain evidence="3 4">KACC 22765</strain>
    </source>
</reference>
<dbReference type="InterPro" id="IPR020103">
    <property type="entry name" value="PsdUridine_synth_cat_dom_sf"/>
</dbReference>
<dbReference type="SUPFAM" id="SSF55120">
    <property type="entry name" value="Pseudouridine synthase"/>
    <property type="match status" value="1"/>
</dbReference>
<dbReference type="Pfam" id="PF00849">
    <property type="entry name" value="PseudoU_synth_2"/>
    <property type="match status" value="1"/>
</dbReference>
<keyword evidence="1" id="KW-0175">Coiled coil</keyword>
<evidence type="ECO:0000256" key="1">
    <source>
        <dbReference type="SAM" id="Coils"/>
    </source>
</evidence>
<dbReference type="Proteomes" id="UP001221558">
    <property type="component" value="Chromosome"/>
</dbReference>
<feature type="coiled-coil region" evidence="1">
    <location>
        <begin position="117"/>
        <end position="160"/>
    </location>
</feature>
<keyword evidence="4" id="KW-1185">Reference proteome</keyword>
<accession>A0ABY7WL12</accession>
<feature type="coiled-coil region" evidence="1">
    <location>
        <begin position="217"/>
        <end position="247"/>
    </location>
</feature>
<gene>
    <name evidence="3" type="ORF">PQ465_07835</name>
</gene>
<dbReference type="InterPro" id="IPR006145">
    <property type="entry name" value="PsdUridine_synth_RsuA/RluA"/>
</dbReference>
<evidence type="ECO:0000313" key="4">
    <source>
        <dbReference type="Proteomes" id="UP001221558"/>
    </source>
</evidence>
<organism evidence="3 4">
    <name type="scientific">Sphingobacterium oryzagri</name>
    <dbReference type="NCBI Taxonomy" id="3025669"/>
    <lineage>
        <taxon>Bacteria</taxon>
        <taxon>Pseudomonadati</taxon>
        <taxon>Bacteroidota</taxon>
        <taxon>Sphingobacteriia</taxon>
        <taxon>Sphingobacteriales</taxon>
        <taxon>Sphingobacteriaceae</taxon>
        <taxon>Sphingobacterium</taxon>
    </lineage>
</organism>
<dbReference type="Gene3D" id="3.30.2350.10">
    <property type="entry name" value="Pseudouridine synthase"/>
    <property type="match status" value="1"/>
</dbReference>
<dbReference type="RefSeq" id="WP_274268987.1">
    <property type="nucleotide sequence ID" value="NZ_CP117880.1"/>
</dbReference>
<dbReference type="PANTHER" id="PTHR21600">
    <property type="entry name" value="MITOCHONDRIAL RNA PSEUDOURIDINE SYNTHASE"/>
    <property type="match status" value="1"/>
</dbReference>
<evidence type="ECO:0000313" key="3">
    <source>
        <dbReference type="EMBL" id="WDF70278.1"/>
    </source>
</evidence>
<dbReference type="InterPro" id="IPR006224">
    <property type="entry name" value="PsdUridine_synth_RluA-like_CS"/>
</dbReference>
<dbReference type="PANTHER" id="PTHR21600:SF89">
    <property type="entry name" value="RIBOSOMAL LARGE SUBUNIT PSEUDOURIDINE SYNTHASE A"/>
    <property type="match status" value="1"/>
</dbReference>
<sequence>MFSDKVPFLHAFQTDVSTYPQPAAFTFPFSYEPHPLSIRAAEELQHYLENQHDFIHNFGLTAMDGPVIGKMFGVLVVETADGQLGYLAAYSGKLANSNQHRFFVPPIFDMLRSGSFFLQEEEQINAINREIATLTADPEIAALQARLAHLKQEADDALKAFRSHMKQEKNGRKEKRTLYKEQLSEGDYKLLEEDLIKQSYRDQHAYDVLKQGWNTKLTALTATLQTKQDAIEQLKTQRKEKSAALQRQLFDQYQFLNARGATRSVLSIFEQTTQQVPPAGAGECAAPKLLQYAFAHGLKPVCMAEFWWGASPASEVRKHQYFYPACKSKCEPILSHMLIGLNVDPNPMLENPAEGKKIEIIYDDEAIVVINKPAEFLSVPGIHIQDSVYTRILEMYPEITGPVIIHRLDMSTSGILIIAKHKAAHQFIQDQFIQHTIKKRYTAMLEGELQLAEGLIDLPLRVDLDDRPRQIVCATYGKPAQTKFKRIALENGRTRVHFFPLTGRTHQLRVHAAHKQGLNLPIVGDDLYGIRDERLHLHAGYIQFTHPTSKEVVTFTVADPF</sequence>
<dbReference type="InterPro" id="IPR050188">
    <property type="entry name" value="RluA_PseudoU_synthase"/>
</dbReference>